<sequence length="231" mass="25195">MGQRVLPGNPPLTLTLRRSARARRIALRVSALDGTITLTVPRGASEAEALDFARAKADWLRARVADRLGAVVVGHGAALPVEGRTLTLAPGAGRRVQAEGAVLRVPGPAEQAGVRTQGWLKALARERLAAAADRHAASLGRPYARITLRDTRSRWGSCSDRGALSFSWRLVMAPPEVLDYVAAHEVAHLAEMNHSAAFWAVVRRLYGPHEAERRWLHEEGPALHRYRFGAH</sequence>
<evidence type="ECO:0000313" key="3">
    <source>
        <dbReference type="Proteomes" id="UP000257131"/>
    </source>
</evidence>
<dbReference type="AlphaFoldDB" id="A0A3D9BYV2"/>
<protein>
    <submittedName>
        <fullName evidence="2">M48 family peptidase</fullName>
    </submittedName>
</protein>
<evidence type="ECO:0000313" key="2">
    <source>
        <dbReference type="EMBL" id="REC58740.1"/>
    </source>
</evidence>
<dbReference type="PANTHER" id="PTHR30399">
    <property type="entry name" value="UNCHARACTERIZED PROTEIN YGJP"/>
    <property type="match status" value="1"/>
</dbReference>
<keyword evidence="3" id="KW-1185">Reference proteome</keyword>
<gene>
    <name evidence="2" type="ORF">DRV84_00460</name>
</gene>
<name>A0A3D9BYV2_9RHOB</name>
<proteinExistence type="predicted"/>
<dbReference type="CDD" id="cd07344">
    <property type="entry name" value="M48_yhfN_like"/>
    <property type="match status" value="1"/>
</dbReference>
<dbReference type="OrthoDB" id="9795402at2"/>
<dbReference type="RefSeq" id="WP_115977782.1">
    <property type="nucleotide sequence ID" value="NZ_QOHR01000001.1"/>
</dbReference>
<dbReference type="EMBL" id="QOHR01000001">
    <property type="protein sequence ID" value="REC58740.1"/>
    <property type="molecule type" value="Genomic_DNA"/>
</dbReference>
<accession>A0A3D9BYV2</accession>
<dbReference type="Proteomes" id="UP000257131">
    <property type="component" value="Unassembled WGS sequence"/>
</dbReference>
<dbReference type="InterPro" id="IPR053136">
    <property type="entry name" value="UTP_pyrophosphatase-like"/>
</dbReference>
<dbReference type="InterPro" id="IPR002725">
    <property type="entry name" value="YgjP-like_metallopeptidase"/>
</dbReference>
<reference evidence="2 3" key="1">
    <citation type="journal article" date="2017" name="Int. J. Syst. Evol. Microbiol.">
        <title>Rhodosalinus sediminis gen. nov., sp. nov., isolated from marine saltern.</title>
        <authorList>
            <person name="Guo L.Y."/>
            <person name="Ling S.K."/>
            <person name="Li C.M."/>
            <person name="Chen G.J."/>
            <person name="Du Z.J."/>
        </authorList>
    </citation>
    <scope>NUCLEOTIDE SEQUENCE [LARGE SCALE GENOMIC DNA]</scope>
    <source>
        <strain evidence="2 3">WDN1C137</strain>
    </source>
</reference>
<comment type="caution">
    <text evidence="2">The sequence shown here is derived from an EMBL/GenBank/DDBJ whole genome shotgun (WGS) entry which is preliminary data.</text>
</comment>
<feature type="domain" description="YgjP-like metallopeptidase" evidence="1">
    <location>
        <begin position="23"/>
        <end position="218"/>
    </location>
</feature>
<evidence type="ECO:0000259" key="1">
    <source>
        <dbReference type="Pfam" id="PF01863"/>
    </source>
</evidence>
<dbReference type="PANTHER" id="PTHR30399:SF1">
    <property type="entry name" value="UTP PYROPHOSPHATASE"/>
    <property type="match status" value="1"/>
</dbReference>
<dbReference type="Gene3D" id="3.30.2010.10">
    <property type="entry name" value="Metalloproteases ('zincins'), catalytic domain"/>
    <property type="match status" value="1"/>
</dbReference>
<organism evidence="2 3">
    <name type="scientific">Rhodosalinus sediminis</name>
    <dbReference type="NCBI Taxonomy" id="1940533"/>
    <lineage>
        <taxon>Bacteria</taxon>
        <taxon>Pseudomonadati</taxon>
        <taxon>Pseudomonadota</taxon>
        <taxon>Alphaproteobacteria</taxon>
        <taxon>Rhodobacterales</taxon>
        <taxon>Paracoccaceae</taxon>
        <taxon>Rhodosalinus</taxon>
    </lineage>
</organism>
<dbReference type="Pfam" id="PF01863">
    <property type="entry name" value="YgjP-like"/>
    <property type="match status" value="1"/>
</dbReference>